<dbReference type="PANTHER" id="PTHR30472">
    <property type="entry name" value="FERRIC ENTEROBACTIN TRANSPORT SYSTEM PERMEASE PROTEIN"/>
    <property type="match status" value="1"/>
</dbReference>
<evidence type="ECO:0000256" key="3">
    <source>
        <dbReference type="ARBA" id="ARBA00022448"/>
    </source>
</evidence>
<dbReference type="Pfam" id="PF01032">
    <property type="entry name" value="FecCD"/>
    <property type="match status" value="1"/>
</dbReference>
<feature type="compositionally biased region" description="Low complexity" evidence="8">
    <location>
        <begin position="19"/>
        <end position="28"/>
    </location>
</feature>
<feature type="transmembrane region" description="Helical" evidence="9">
    <location>
        <begin position="123"/>
        <end position="141"/>
    </location>
</feature>
<dbReference type="RefSeq" id="WP_231919294.1">
    <property type="nucleotide sequence ID" value="NZ_LT629742.1"/>
</dbReference>
<dbReference type="GO" id="GO:0022857">
    <property type="term" value="F:transmembrane transporter activity"/>
    <property type="evidence" value="ECO:0007669"/>
    <property type="project" value="InterPro"/>
</dbReference>
<feature type="transmembrane region" description="Helical" evidence="9">
    <location>
        <begin position="332"/>
        <end position="351"/>
    </location>
</feature>
<keyword evidence="11" id="KW-1185">Reference proteome</keyword>
<evidence type="ECO:0000256" key="1">
    <source>
        <dbReference type="ARBA" id="ARBA00004651"/>
    </source>
</evidence>
<keyword evidence="6 9" id="KW-1133">Transmembrane helix</keyword>
<dbReference type="GO" id="GO:0033214">
    <property type="term" value="P:siderophore-iron import into cell"/>
    <property type="evidence" value="ECO:0007669"/>
    <property type="project" value="TreeGrafter"/>
</dbReference>
<dbReference type="SUPFAM" id="SSF81345">
    <property type="entry name" value="ABC transporter involved in vitamin B12 uptake, BtuC"/>
    <property type="match status" value="1"/>
</dbReference>
<feature type="transmembrane region" description="Helical" evidence="9">
    <location>
        <begin position="147"/>
        <end position="165"/>
    </location>
</feature>
<feature type="region of interest" description="Disordered" evidence="8">
    <location>
        <begin position="1"/>
        <end position="34"/>
    </location>
</feature>
<comment type="similarity">
    <text evidence="2">Belongs to the binding-protein-dependent transport system permease family. FecCD subfamily.</text>
</comment>
<evidence type="ECO:0000256" key="9">
    <source>
        <dbReference type="SAM" id="Phobius"/>
    </source>
</evidence>
<protein>
    <submittedName>
        <fullName evidence="10">Iron complex transport system permease protein</fullName>
    </submittedName>
</protein>
<feature type="compositionally biased region" description="Polar residues" evidence="8">
    <location>
        <begin position="1"/>
        <end position="10"/>
    </location>
</feature>
<feature type="transmembrane region" description="Helical" evidence="9">
    <location>
        <begin position="172"/>
        <end position="198"/>
    </location>
</feature>
<dbReference type="InterPro" id="IPR000522">
    <property type="entry name" value="ABC_transptr_permease_BtuC"/>
</dbReference>
<evidence type="ECO:0000256" key="2">
    <source>
        <dbReference type="ARBA" id="ARBA00007935"/>
    </source>
</evidence>
<keyword evidence="4" id="KW-1003">Cell membrane</keyword>
<evidence type="ECO:0000313" key="11">
    <source>
        <dbReference type="Proteomes" id="UP000181956"/>
    </source>
</evidence>
<evidence type="ECO:0000256" key="5">
    <source>
        <dbReference type="ARBA" id="ARBA00022692"/>
    </source>
</evidence>
<feature type="transmembrane region" description="Helical" evidence="9">
    <location>
        <begin position="305"/>
        <end position="326"/>
    </location>
</feature>
<reference evidence="11" key="1">
    <citation type="submission" date="2016-10" db="EMBL/GenBank/DDBJ databases">
        <authorList>
            <person name="Varghese N."/>
            <person name="Submissions S."/>
        </authorList>
    </citation>
    <scope>NUCLEOTIDE SEQUENCE [LARGE SCALE GENOMIC DNA]</scope>
    <source>
        <strain evidence="11">DSM 21772</strain>
    </source>
</reference>
<evidence type="ECO:0000313" key="10">
    <source>
        <dbReference type="EMBL" id="SDR75779.1"/>
    </source>
</evidence>
<dbReference type="Proteomes" id="UP000181956">
    <property type="component" value="Chromosome I"/>
</dbReference>
<dbReference type="PANTHER" id="PTHR30472:SF27">
    <property type="entry name" value="PETROBACTIN IMPORT SYSTEM PERMEASE PROTEIN YCLN"/>
    <property type="match status" value="1"/>
</dbReference>
<dbReference type="InterPro" id="IPR037294">
    <property type="entry name" value="ABC_BtuC-like"/>
</dbReference>
<proteinExistence type="inferred from homology"/>
<gene>
    <name evidence="10" type="ORF">SAMN04489834_0156</name>
</gene>
<feature type="transmembrane region" description="Helical" evidence="9">
    <location>
        <begin position="91"/>
        <end position="111"/>
    </location>
</feature>
<dbReference type="STRING" id="412690.SAMN04489834_0156"/>
<keyword evidence="3" id="KW-0813">Transport</keyword>
<dbReference type="GO" id="GO:0005886">
    <property type="term" value="C:plasma membrane"/>
    <property type="evidence" value="ECO:0007669"/>
    <property type="project" value="UniProtKB-SubCell"/>
</dbReference>
<feature type="transmembrane region" description="Helical" evidence="9">
    <location>
        <begin position="281"/>
        <end position="298"/>
    </location>
</feature>
<dbReference type="AlphaFoldDB" id="A0A1H1LPP1"/>
<evidence type="ECO:0000256" key="4">
    <source>
        <dbReference type="ARBA" id="ARBA00022475"/>
    </source>
</evidence>
<evidence type="ECO:0000256" key="6">
    <source>
        <dbReference type="ARBA" id="ARBA00022989"/>
    </source>
</evidence>
<organism evidence="10 11">
    <name type="scientific">Microterricola viridarii</name>
    <dbReference type="NCBI Taxonomy" id="412690"/>
    <lineage>
        <taxon>Bacteria</taxon>
        <taxon>Bacillati</taxon>
        <taxon>Actinomycetota</taxon>
        <taxon>Actinomycetes</taxon>
        <taxon>Micrococcales</taxon>
        <taxon>Microbacteriaceae</taxon>
        <taxon>Microterricola</taxon>
    </lineage>
</organism>
<dbReference type="EMBL" id="LT629742">
    <property type="protein sequence ID" value="SDR75779.1"/>
    <property type="molecule type" value="Genomic_DNA"/>
</dbReference>
<dbReference type="CDD" id="cd06550">
    <property type="entry name" value="TM_ABC_iron-siderophores_like"/>
    <property type="match status" value="1"/>
</dbReference>
<feature type="transmembrane region" description="Helical" evidence="9">
    <location>
        <begin position="40"/>
        <end position="61"/>
    </location>
</feature>
<keyword evidence="5 9" id="KW-0812">Transmembrane</keyword>
<accession>A0A1H1LPP1</accession>
<name>A0A1H1LPP1_9MICO</name>
<feature type="transmembrane region" description="Helical" evidence="9">
    <location>
        <begin position="257"/>
        <end position="275"/>
    </location>
</feature>
<keyword evidence="7 9" id="KW-0472">Membrane</keyword>
<evidence type="ECO:0000256" key="8">
    <source>
        <dbReference type="SAM" id="MobiDB-lite"/>
    </source>
</evidence>
<dbReference type="Gene3D" id="1.10.3470.10">
    <property type="entry name" value="ABC transporter involved in vitamin B12 uptake, BtuC"/>
    <property type="match status" value="1"/>
</dbReference>
<feature type="transmembrane region" description="Helical" evidence="9">
    <location>
        <begin position="218"/>
        <end position="237"/>
    </location>
</feature>
<evidence type="ECO:0000256" key="7">
    <source>
        <dbReference type="ARBA" id="ARBA00023136"/>
    </source>
</evidence>
<comment type="subcellular location">
    <subcellularLocation>
        <location evidence="1">Cell membrane</location>
        <topology evidence="1">Multi-pass membrane protein</topology>
    </subcellularLocation>
</comment>
<sequence length="358" mass="37682">MSSDTANTPPRATRGGVLRAPTAGGRPPAAHPADRARSPWLLIGAGTLLVLLAVVSTFIGVSDVTPASLLAGGIDGEAMQLLLASRLPRTLALVLTGASMAIVGMLMQLLVRNKFVEPSTAGTTESAMLGLLVVTIFAPSMGLLGKMGVAAVFALAGTGLFLLILRRIPVRSIVLVPLVGMMLGGIIAAVTTFFAYRLDLLQSLNTWMTGDFSGVLRGRYELLWLAFAMTLVAWLAADRFTVAGLGQEFTTNLGLNYGRVLTLGLVIVSIVTAIVVVTAGVIPFLGLVVPNVVSIIFGDNMRRTLPWVALIGAIFVVACDILGRVLRYPYEIPLGIVVGVVGAALFLYLLLRRSSHAH</sequence>